<feature type="region of interest" description="Disordered" evidence="1">
    <location>
        <begin position="23"/>
        <end position="56"/>
    </location>
</feature>
<name>A0A9X8MT77_9ACTN</name>
<sequence length="308" mass="33425">MGVAGIPAIKTCARAATQAQAVISSEPSTETEGTVTMVPRDGESPFDSIKRTTPEGEHWSARDLQPLMGYARWNEFQRALERAATAATNTGQDAEQLFRRSPDNSTGGRPRMDYHLSRYAAYLVAMNGDPNKPEVAGAQAYFVIKTREAEVHPVAPPAQHRELTAAAGPLPYREQAEILAILRPVLPEPYATATGKVILARAMGERPELESGETPLYASTFLAEKGHKPATVAKFQSGFGSRVSNRYLKVHGRRPEKIPGPAGSRIDKVVVYSEEDRPLLEQVYAEIAEAVNEFEAKGQLTLGAAEAA</sequence>
<reference evidence="3" key="1">
    <citation type="submission" date="2016-11" db="EMBL/GenBank/DDBJ databases">
        <authorList>
            <person name="Jaros S."/>
            <person name="Januszkiewicz K."/>
            <person name="Wedrychowicz H."/>
        </authorList>
    </citation>
    <scope>NUCLEOTIDE SEQUENCE [LARGE SCALE GENOMIC DNA]</scope>
    <source>
        <strain evidence="3">CGMCC 4.3555</strain>
    </source>
</reference>
<evidence type="ECO:0008006" key="4">
    <source>
        <dbReference type="Google" id="ProtNLM"/>
    </source>
</evidence>
<evidence type="ECO:0000256" key="1">
    <source>
        <dbReference type="SAM" id="MobiDB-lite"/>
    </source>
</evidence>
<dbReference type="EMBL" id="FRBK01000006">
    <property type="protein sequence ID" value="SHL74414.1"/>
    <property type="molecule type" value="Genomic_DNA"/>
</dbReference>
<dbReference type="AlphaFoldDB" id="A0A9X8MT77"/>
<protein>
    <recommendedName>
        <fullName evidence="4">DNA-damage-inducible protein D</fullName>
    </recommendedName>
</protein>
<feature type="compositionally biased region" description="Basic and acidic residues" evidence="1">
    <location>
        <begin position="40"/>
        <end position="56"/>
    </location>
</feature>
<evidence type="ECO:0000313" key="2">
    <source>
        <dbReference type="EMBL" id="SHL74414.1"/>
    </source>
</evidence>
<gene>
    <name evidence="2" type="ORF">SAMN05216268_10649</name>
</gene>
<organism evidence="2 3">
    <name type="scientific">Streptomyces yunnanensis</name>
    <dbReference type="NCBI Taxonomy" id="156453"/>
    <lineage>
        <taxon>Bacteria</taxon>
        <taxon>Bacillati</taxon>
        <taxon>Actinomycetota</taxon>
        <taxon>Actinomycetes</taxon>
        <taxon>Kitasatosporales</taxon>
        <taxon>Streptomycetaceae</taxon>
        <taxon>Streptomyces</taxon>
    </lineage>
</organism>
<accession>A0A9X8MT77</accession>
<feature type="region of interest" description="Disordered" evidence="1">
    <location>
        <begin position="86"/>
        <end position="112"/>
    </location>
</feature>
<feature type="compositionally biased region" description="Polar residues" evidence="1">
    <location>
        <begin position="23"/>
        <end position="34"/>
    </location>
</feature>
<comment type="caution">
    <text evidence="2">The sequence shown here is derived from an EMBL/GenBank/DDBJ whole genome shotgun (WGS) entry which is preliminary data.</text>
</comment>
<dbReference type="Proteomes" id="UP000184388">
    <property type="component" value="Unassembled WGS sequence"/>
</dbReference>
<evidence type="ECO:0000313" key="3">
    <source>
        <dbReference type="Proteomes" id="UP000184388"/>
    </source>
</evidence>
<proteinExistence type="predicted"/>